<evidence type="ECO:0000313" key="2">
    <source>
        <dbReference type="Proteomes" id="UP000528734"/>
    </source>
</evidence>
<sequence length="66" mass="7016">MRKEEGRLAAASIAKFGNGIRASEAKQSISRHAGQMDCFVASLLAITDSTIAASQIYQGNQFAAKQ</sequence>
<organism evidence="1 2">
    <name type="scientific">Bradyrhizobium archetypum</name>
    <dbReference type="NCBI Taxonomy" id="2721160"/>
    <lineage>
        <taxon>Bacteria</taxon>
        <taxon>Pseudomonadati</taxon>
        <taxon>Pseudomonadota</taxon>
        <taxon>Alphaproteobacteria</taxon>
        <taxon>Hyphomicrobiales</taxon>
        <taxon>Nitrobacteraceae</taxon>
        <taxon>Bradyrhizobium</taxon>
    </lineage>
</organism>
<proteinExistence type="predicted"/>
<name>A0A7Y4M032_9BRAD</name>
<comment type="caution">
    <text evidence="1">The sequence shown here is derived from an EMBL/GenBank/DDBJ whole genome shotgun (WGS) entry which is preliminary data.</text>
</comment>
<reference evidence="1 2" key="1">
    <citation type="submission" date="2020-03" db="EMBL/GenBank/DDBJ databases">
        <title>Bradyrhizobium diversity isolated from nodules of Muelleranthus trifoliolatus.</title>
        <authorList>
            <person name="Klepa M."/>
            <person name="Helene L."/>
            <person name="Hungria M."/>
        </authorList>
    </citation>
    <scope>NUCLEOTIDE SEQUENCE [LARGE SCALE GENOMIC DNA]</scope>
    <source>
        <strain evidence="1 2">WSM 1744</strain>
    </source>
</reference>
<dbReference type="AlphaFoldDB" id="A0A7Y4M032"/>
<keyword evidence="2" id="KW-1185">Reference proteome</keyword>
<accession>A0A7Y4M032</accession>
<dbReference type="EMBL" id="JAAVLW010000001">
    <property type="protein sequence ID" value="NOJ44956.1"/>
    <property type="molecule type" value="Genomic_DNA"/>
</dbReference>
<gene>
    <name evidence="1" type="ORF">HCN50_01640</name>
</gene>
<dbReference type="Proteomes" id="UP000528734">
    <property type="component" value="Unassembled WGS sequence"/>
</dbReference>
<evidence type="ECO:0000313" key="1">
    <source>
        <dbReference type="EMBL" id="NOJ44956.1"/>
    </source>
</evidence>
<protein>
    <submittedName>
        <fullName evidence="1">Uncharacterized protein</fullName>
    </submittedName>
</protein>
<dbReference type="RefSeq" id="WP_171707858.1">
    <property type="nucleotide sequence ID" value="NZ_JAAVLW010000001.1"/>
</dbReference>